<evidence type="ECO:0000313" key="8">
    <source>
        <dbReference type="EMBL" id="PSR82492.1"/>
    </source>
</evidence>
<protein>
    <submittedName>
        <fullName evidence="8">Chaperonin 10-like protein</fullName>
    </submittedName>
</protein>
<dbReference type="STRING" id="2025994.A0A2T3A472"/>
<keyword evidence="3" id="KW-0479">Metal-binding</keyword>
<dbReference type="GO" id="GO:0046872">
    <property type="term" value="F:metal ion binding"/>
    <property type="evidence" value="ECO:0007669"/>
    <property type="project" value="UniProtKB-KW"/>
</dbReference>
<dbReference type="FunFam" id="3.40.50.720:FF:000039">
    <property type="entry name" value="Alcohol dehydrogenase AdhP"/>
    <property type="match status" value="1"/>
</dbReference>
<dbReference type="SUPFAM" id="SSF51735">
    <property type="entry name" value="NAD(P)-binding Rossmann-fold domains"/>
    <property type="match status" value="1"/>
</dbReference>
<evidence type="ECO:0000256" key="6">
    <source>
        <dbReference type="ARBA" id="ARBA00023027"/>
    </source>
</evidence>
<evidence type="ECO:0000256" key="4">
    <source>
        <dbReference type="ARBA" id="ARBA00022833"/>
    </source>
</evidence>
<dbReference type="AlphaFoldDB" id="A0A2T3A472"/>
<dbReference type="InterPro" id="IPR036291">
    <property type="entry name" value="NAD(P)-bd_dom_sf"/>
</dbReference>
<dbReference type="InterPro" id="IPR013154">
    <property type="entry name" value="ADH-like_N"/>
</dbReference>
<sequence length="369" mass="39026">MATPDIPKQMRAIQVVGFKEPYQINTVDVPDPSKLGPYDLLVKVAVASYCHTDSMIRNGVFGTALPVIASHEGAGTVVAAGSSASDWEGARVMCGLPFHPCGQCQDCNGPHESWRQYCANIQGHCGVHRNGFFADYAICDARSSTKLPNEISFLSAAPLACAGRTVWRGIEQAGLAAGQWLAIVGSGGGLGHLGVQFAKKKGLKVIGIDARDGGLAITKSMGVDLAVDARQGKDAVVRQVQQVTGDTGADATVTLSDAPPAAALACAVTKMHGDVVQIAQPDDVVVPFQEFVFRDIRVKGSVICSPKESEAMVRFIAEQGVEVKTNVFEGLDKIEDLLELVHSGGLQGKAVIVVDQEQIDKEKELGAKY</sequence>
<evidence type="ECO:0000256" key="3">
    <source>
        <dbReference type="ARBA" id="ARBA00022723"/>
    </source>
</evidence>
<dbReference type="InterPro" id="IPR013149">
    <property type="entry name" value="ADH-like_C"/>
</dbReference>
<dbReference type="InterPro" id="IPR011032">
    <property type="entry name" value="GroES-like_sf"/>
</dbReference>
<dbReference type="Gene3D" id="3.40.50.720">
    <property type="entry name" value="NAD(P)-binding Rossmann-like Domain"/>
    <property type="match status" value="1"/>
</dbReference>
<dbReference type="Gene3D" id="3.90.180.10">
    <property type="entry name" value="Medium-chain alcohol dehydrogenases, catalytic domain"/>
    <property type="match status" value="1"/>
</dbReference>
<dbReference type="OrthoDB" id="256333at2759"/>
<comment type="similarity">
    <text evidence="2">Belongs to the zinc-containing alcohol dehydrogenase family.</text>
</comment>
<dbReference type="InParanoid" id="A0A2T3A472"/>
<evidence type="ECO:0000259" key="7">
    <source>
        <dbReference type="SMART" id="SM00829"/>
    </source>
</evidence>
<reference evidence="8 9" key="1">
    <citation type="journal article" date="2018" name="Mycol. Prog.">
        <title>Coniella lustricola, a new species from submerged detritus.</title>
        <authorList>
            <person name="Raudabaugh D.B."/>
            <person name="Iturriaga T."/>
            <person name="Carver A."/>
            <person name="Mondo S."/>
            <person name="Pangilinan J."/>
            <person name="Lipzen A."/>
            <person name="He G."/>
            <person name="Amirebrahimi M."/>
            <person name="Grigoriev I.V."/>
            <person name="Miller A.N."/>
        </authorList>
    </citation>
    <scope>NUCLEOTIDE SEQUENCE [LARGE SCALE GENOMIC DNA]</scope>
    <source>
        <strain evidence="8 9">B22-T-1</strain>
    </source>
</reference>
<dbReference type="EMBL" id="KZ678476">
    <property type="protein sequence ID" value="PSR82492.1"/>
    <property type="molecule type" value="Genomic_DNA"/>
</dbReference>
<dbReference type="GO" id="GO:0005737">
    <property type="term" value="C:cytoplasm"/>
    <property type="evidence" value="ECO:0007669"/>
    <property type="project" value="TreeGrafter"/>
</dbReference>
<dbReference type="Pfam" id="PF08240">
    <property type="entry name" value="ADH_N"/>
    <property type="match status" value="1"/>
</dbReference>
<organism evidence="8 9">
    <name type="scientific">Coniella lustricola</name>
    <dbReference type="NCBI Taxonomy" id="2025994"/>
    <lineage>
        <taxon>Eukaryota</taxon>
        <taxon>Fungi</taxon>
        <taxon>Dikarya</taxon>
        <taxon>Ascomycota</taxon>
        <taxon>Pezizomycotina</taxon>
        <taxon>Sordariomycetes</taxon>
        <taxon>Sordariomycetidae</taxon>
        <taxon>Diaporthales</taxon>
        <taxon>Schizoparmaceae</taxon>
        <taxon>Coniella</taxon>
    </lineage>
</organism>
<name>A0A2T3A472_9PEZI</name>
<evidence type="ECO:0000256" key="2">
    <source>
        <dbReference type="ARBA" id="ARBA00008072"/>
    </source>
</evidence>
<proteinExistence type="inferred from homology"/>
<dbReference type="PANTHER" id="PTHR42940">
    <property type="entry name" value="ALCOHOL DEHYDROGENASE 1-RELATED"/>
    <property type="match status" value="1"/>
</dbReference>
<gene>
    <name evidence="8" type="ORF">BD289DRAFT_437297</name>
</gene>
<evidence type="ECO:0000313" key="9">
    <source>
        <dbReference type="Proteomes" id="UP000241462"/>
    </source>
</evidence>
<dbReference type="GO" id="GO:0004022">
    <property type="term" value="F:alcohol dehydrogenase (NAD+) activity"/>
    <property type="evidence" value="ECO:0007669"/>
    <property type="project" value="TreeGrafter"/>
</dbReference>
<feature type="domain" description="Enoyl reductase (ER)" evidence="7">
    <location>
        <begin position="17"/>
        <end position="352"/>
    </location>
</feature>
<evidence type="ECO:0000256" key="5">
    <source>
        <dbReference type="ARBA" id="ARBA00023002"/>
    </source>
</evidence>
<dbReference type="SUPFAM" id="SSF50129">
    <property type="entry name" value="GroES-like"/>
    <property type="match status" value="1"/>
</dbReference>
<dbReference type="PANTHER" id="PTHR42940:SF8">
    <property type="entry name" value="VACUOLAR PROTEIN SORTING-ASSOCIATED PROTEIN 11"/>
    <property type="match status" value="1"/>
</dbReference>
<keyword evidence="4" id="KW-0862">Zinc</keyword>
<evidence type="ECO:0000256" key="1">
    <source>
        <dbReference type="ARBA" id="ARBA00001947"/>
    </source>
</evidence>
<comment type="cofactor">
    <cofactor evidence="1">
        <name>Zn(2+)</name>
        <dbReference type="ChEBI" id="CHEBI:29105"/>
    </cofactor>
</comment>
<dbReference type="InterPro" id="IPR020843">
    <property type="entry name" value="ER"/>
</dbReference>
<keyword evidence="5" id="KW-0560">Oxidoreductase</keyword>
<keyword evidence="9" id="KW-1185">Reference proteome</keyword>
<accession>A0A2T3A472</accession>
<keyword evidence="6" id="KW-0520">NAD</keyword>
<dbReference type="SMART" id="SM00829">
    <property type="entry name" value="PKS_ER"/>
    <property type="match status" value="1"/>
</dbReference>
<dbReference type="Proteomes" id="UP000241462">
    <property type="component" value="Unassembled WGS sequence"/>
</dbReference>
<dbReference type="Pfam" id="PF00107">
    <property type="entry name" value="ADH_zinc_N"/>
    <property type="match status" value="1"/>
</dbReference>